<evidence type="ECO:0000313" key="3">
    <source>
        <dbReference type="Proteomes" id="UP001629432"/>
    </source>
</evidence>
<reference evidence="2 3" key="1">
    <citation type="journal article" date="2024" name="Chem. Sci.">
        <title>Discovery of megapolipeptins by genome mining of a Burkholderiales bacteria collection.</title>
        <authorList>
            <person name="Paulo B.S."/>
            <person name="Recchia M.J.J."/>
            <person name="Lee S."/>
            <person name="Fergusson C.H."/>
            <person name="Romanowski S.B."/>
            <person name="Hernandez A."/>
            <person name="Krull N."/>
            <person name="Liu D.Y."/>
            <person name="Cavanagh H."/>
            <person name="Bos A."/>
            <person name="Gray C.A."/>
            <person name="Murphy B.T."/>
            <person name="Linington R.G."/>
            <person name="Eustaquio A.S."/>
        </authorList>
    </citation>
    <scope>NUCLEOTIDE SEQUENCE [LARGE SCALE GENOMIC DNA]</scope>
    <source>
        <strain evidence="2 3">RL17-338-BIC-A</strain>
    </source>
</reference>
<dbReference type="Proteomes" id="UP001629432">
    <property type="component" value="Unassembled WGS sequence"/>
</dbReference>
<dbReference type="RefSeq" id="WP_408232310.1">
    <property type="nucleotide sequence ID" value="NZ_JAQQCF010000029.1"/>
</dbReference>
<name>A0ABW9E1C2_9BURK</name>
<dbReference type="Gene3D" id="3.10.450.50">
    <property type="match status" value="1"/>
</dbReference>
<sequence>MQNQQCKKTESDEQMIRHLNHAVIANLSAGDVAAIITVYDTNAALLMPGAPAFVGIEAISAAWQGLVDTPGISLEAEPVEIEFSESGEMAMDRGWYRLTTATAGGSTVDEGKYLVVWRKTDGQWKMIADMINSNA</sequence>
<dbReference type="SUPFAM" id="SSF54427">
    <property type="entry name" value="NTF2-like"/>
    <property type="match status" value="1"/>
</dbReference>
<proteinExistence type="predicted"/>
<evidence type="ECO:0000259" key="1">
    <source>
        <dbReference type="Pfam" id="PF14534"/>
    </source>
</evidence>
<comment type="caution">
    <text evidence="2">The sequence shown here is derived from an EMBL/GenBank/DDBJ whole genome shotgun (WGS) entry which is preliminary data.</text>
</comment>
<accession>A0ABW9E1C2</accession>
<gene>
    <name evidence="2" type="ORF">PQQ63_28095</name>
</gene>
<evidence type="ECO:0000313" key="2">
    <source>
        <dbReference type="EMBL" id="MFM0640563.1"/>
    </source>
</evidence>
<protein>
    <submittedName>
        <fullName evidence="2">DUF4440 domain-containing protein</fullName>
    </submittedName>
</protein>
<keyword evidence="3" id="KW-1185">Reference proteome</keyword>
<feature type="domain" description="DUF4440" evidence="1">
    <location>
        <begin position="16"/>
        <end position="126"/>
    </location>
</feature>
<dbReference type="Pfam" id="PF14534">
    <property type="entry name" value="DUF4440"/>
    <property type="match status" value="1"/>
</dbReference>
<dbReference type="EMBL" id="JAQQCF010000029">
    <property type="protein sequence ID" value="MFM0640563.1"/>
    <property type="molecule type" value="Genomic_DNA"/>
</dbReference>
<organism evidence="2 3">
    <name type="scientific">Paraburkholderia metrosideri</name>
    <dbReference type="NCBI Taxonomy" id="580937"/>
    <lineage>
        <taxon>Bacteria</taxon>
        <taxon>Pseudomonadati</taxon>
        <taxon>Pseudomonadota</taxon>
        <taxon>Betaproteobacteria</taxon>
        <taxon>Burkholderiales</taxon>
        <taxon>Burkholderiaceae</taxon>
        <taxon>Paraburkholderia</taxon>
    </lineage>
</organism>
<dbReference type="InterPro" id="IPR027843">
    <property type="entry name" value="DUF4440"/>
</dbReference>
<dbReference type="InterPro" id="IPR032710">
    <property type="entry name" value="NTF2-like_dom_sf"/>
</dbReference>